<reference evidence="2 3" key="1">
    <citation type="journal article" date="2016" name="Int. J. Syst. Evol. Microbiol.">
        <title>Panacibacter ginsenosidivorans gen. nov., sp. nov., with ginsenoside converting activity isolated from soil of a ginseng field.</title>
        <authorList>
            <person name="Siddiqi M.Z."/>
            <person name="Muhammad Shafi S."/>
            <person name="Choi K.D."/>
            <person name="Im W.T."/>
        </authorList>
    </citation>
    <scope>NUCLEOTIDE SEQUENCE [LARGE SCALE GENOMIC DNA]</scope>
    <source>
        <strain evidence="2 3">Gsoil1550</strain>
    </source>
</reference>
<keyword evidence="3" id="KW-1185">Reference proteome</keyword>
<feature type="domain" description="Inosine/uridine-preferring nucleoside hydrolase" evidence="1">
    <location>
        <begin position="8"/>
        <end position="272"/>
    </location>
</feature>
<keyword evidence="2" id="KW-0378">Hydrolase</keyword>
<dbReference type="Proteomes" id="UP000321533">
    <property type="component" value="Chromosome"/>
</dbReference>
<dbReference type="KEGG" id="pgin:FRZ67_18275"/>
<sequence length="313" mass="34831">MVKPRMRIIIDNDFGGDPDGLFELVQHLLSPSVEIRAIIGSHLRAGDGFDPSKETAAHAKMKIEEVLNIMNLDKTYNVLQGSNFALENDSTAQPSDAASAIIKEAMRDDTKLPLYVVCGAGLTDLASAYLLEPKIASRLTLIWIGGPEYPELATPPPGYTTLEYNLGIDLKAGQVIFNKSSIPVWQIPRNVYRQVMMPYSSLLLKVKTQGKIGEYLANNIERVMKMGIKYNFNVGEVYIVGDSPLVLLTALQSSFEPDPASSFYVLRPSPFINNQGIYEVNHKGRNIRVYTQLDVQLLFEDLYAKLALFNQSK</sequence>
<organism evidence="2 3">
    <name type="scientific">Panacibacter ginsenosidivorans</name>
    <dbReference type="NCBI Taxonomy" id="1813871"/>
    <lineage>
        <taxon>Bacteria</taxon>
        <taxon>Pseudomonadati</taxon>
        <taxon>Bacteroidota</taxon>
        <taxon>Chitinophagia</taxon>
        <taxon>Chitinophagales</taxon>
        <taxon>Chitinophagaceae</taxon>
        <taxon>Panacibacter</taxon>
    </lineage>
</organism>
<evidence type="ECO:0000313" key="3">
    <source>
        <dbReference type="Proteomes" id="UP000321533"/>
    </source>
</evidence>
<evidence type="ECO:0000259" key="1">
    <source>
        <dbReference type="Pfam" id="PF01156"/>
    </source>
</evidence>
<gene>
    <name evidence="2" type="ORF">FRZ67_18275</name>
</gene>
<accession>A0A5B8VGJ7</accession>
<name>A0A5B8VGJ7_9BACT</name>
<dbReference type="InterPro" id="IPR036452">
    <property type="entry name" value="Ribo_hydro-like"/>
</dbReference>
<proteinExistence type="predicted"/>
<dbReference type="AlphaFoldDB" id="A0A5B8VGJ7"/>
<dbReference type="OrthoDB" id="253051at2"/>
<protein>
    <submittedName>
        <fullName evidence="2">Nucleoside hydrolase</fullName>
    </submittedName>
</protein>
<dbReference type="GO" id="GO:0016799">
    <property type="term" value="F:hydrolase activity, hydrolyzing N-glycosyl compounds"/>
    <property type="evidence" value="ECO:0007669"/>
    <property type="project" value="InterPro"/>
</dbReference>
<dbReference type="Gene3D" id="3.90.245.10">
    <property type="entry name" value="Ribonucleoside hydrolase-like"/>
    <property type="match status" value="1"/>
</dbReference>
<evidence type="ECO:0000313" key="2">
    <source>
        <dbReference type="EMBL" id="QEC70273.1"/>
    </source>
</evidence>
<dbReference type="SUPFAM" id="SSF53590">
    <property type="entry name" value="Nucleoside hydrolase"/>
    <property type="match status" value="1"/>
</dbReference>
<dbReference type="InterPro" id="IPR001910">
    <property type="entry name" value="Inosine/uridine_hydrolase_dom"/>
</dbReference>
<dbReference type="EMBL" id="CP042435">
    <property type="protein sequence ID" value="QEC70273.1"/>
    <property type="molecule type" value="Genomic_DNA"/>
</dbReference>
<dbReference type="Pfam" id="PF01156">
    <property type="entry name" value="IU_nuc_hydro"/>
    <property type="match status" value="1"/>
</dbReference>